<dbReference type="Proteomes" id="UP001174909">
    <property type="component" value="Unassembled WGS sequence"/>
</dbReference>
<name>A0AA35SV85_GEOBA</name>
<evidence type="ECO:0000313" key="2">
    <source>
        <dbReference type="Proteomes" id="UP001174909"/>
    </source>
</evidence>
<feature type="non-terminal residue" evidence="1">
    <location>
        <position position="227"/>
    </location>
</feature>
<organism evidence="1 2">
    <name type="scientific">Geodia barretti</name>
    <name type="common">Barrett's horny sponge</name>
    <dbReference type="NCBI Taxonomy" id="519541"/>
    <lineage>
        <taxon>Eukaryota</taxon>
        <taxon>Metazoa</taxon>
        <taxon>Porifera</taxon>
        <taxon>Demospongiae</taxon>
        <taxon>Heteroscleromorpha</taxon>
        <taxon>Tetractinellida</taxon>
        <taxon>Astrophorina</taxon>
        <taxon>Geodiidae</taxon>
        <taxon>Geodia</taxon>
    </lineage>
</organism>
<reference evidence="1" key="1">
    <citation type="submission" date="2023-03" db="EMBL/GenBank/DDBJ databases">
        <authorList>
            <person name="Steffen K."/>
            <person name="Cardenas P."/>
        </authorList>
    </citation>
    <scope>NUCLEOTIDE SEQUENCE</scope>
</reference>
<dbReference type="AlphaFoldDB" id="A0AA35SV85"/>
<dbReference type="EMBL" id="CASHTH010002812">
    <property type="protein sequence ID" value="CAI8035611.1"/>
    <property type="molecule type" value="Genomic_DNA"/>
</dbReference>
<proteinExistence type="predicted"/>
<accession>A0AA35SV85</accession>
<keyword evidence="2" id="KW-1185">Reference proteome</keyword>
<sequence length="227" mass="25651">MATGGGDQVWKWKKPLPPSKATIRKVFENTSDLSLLCICLSIPDDKRDVDSAVEYYVQSTDPMKMRNMIFSLDEIGETALADSLMEYAEPPADPSLNPHLLIPVFTAISGDWEDIDIYTTVPDARAAFFREKFSDRDQVTAEAGKYYALYCPYPSWKALSLWLYKAGETKAVGIAKPHIQTVTDPSLTPANILQVTRHVPLWSREDSYNRLEMPRSQHDEIVGKFDD</sequence>
<evidence type="ECO:0000313" key="1">
    <source>
        <dbReference type="EMBL" id="CAI8035611.1"/>
    </source>
</evidence>
<gene>
    <name evidence="1" type="ORF">GBAR_LOCUS19953</name>
</gene>
<comment type="caution">
    <text evidence="1">The sequence shown here is derived from an EMBL/GenBank/DDBJ whole genome shotgun (WGS) entry which is preliminary data.</text>
</comment>
<protein>
    <submittedName>
        <fullName evidence="1">Uncharacterized protein</fullName>
    </submittedName>
</protein>